<keyword evidence="2" id="KW-1185">Reference proteome</keyword>
<dbReference type="EMBL" id="CP116669">
    <property type="protein sequence ID" value="WCI01657.1"/>
    <property type="molecule type" value="Genomic_DNA"/>
</dbReference>
<protein>
    <submittedName>
        <fullName evidence="1">Uncharacterized protein</fullName>
    </submittedName>
</protein>
<evidence type="ECO:0000313" key="2">
    <source>
        <dbReference type="Proteomes" id="UP001214301"/>
    </source>
</evidence>
<accession>A0ABY7RDS0</accession>
<dbReference type="Proteomes" id="UP001214301">
    <property type="component" value="Chromosome"/>
</dbReference>
<dbReference type="RefSeq" id="WP_156311563.1">
    <property type="nucleotide sequence ID" value="NZ_CP116669.1"/>
</dbReference>
<organism evidence="1 2">
    <name type="scientific">Pseudomonas capeferrum</name>
    <dbReference type="NCBI Taxonomy" id="1495066"/>
    <lineage>
        <taxon>Bacteria</taxon>
        <taxon>Pseudomonadati</taxon>
        <taxon>Pseudomonadota</taxon>
        <taxon>Gammaproteobacteria</taxon>
        <taxon>Pseudomonadales</taxon>
        <taxon>Pseudomonadaceae</taxon>
        <taxon>Pseudomonas</taxon>
    </lineage>
</organism>
<evidence type="ECO:0000313" key="1">
    <source>
        <dbReference type="EMBL" id="WCI01657.1"/>
    </source>
</evidence>
<name>A0ABY7RDS0_9PSED</name>
<gene>
    <name evidence="1" type="ORF">PMC74_07100</name>
</gene>
<proteinExistence type="predicted"/>
<reference evidence="1 2" key="1">
    <citation type="journal article" date="2020" name="Front. Microbiol.">
        <title>Toward Biorecycling: Isolation of a Soil Bacterium That Grows on a Polyurethane Oligomer and Monomer.</title>
        <authorList>
            <person name="Espinosa M.J.C."/>
            <person name="Blanco A.C."/>
            <person name="Schmidgall T."/>
            <person name="Atanasoff-Kardjalieff A.K."/>
            <person name="Kappelmeyer U."/>
            <person name="Tischler D."/>
            <person name="Pieper D.H."/>
            <person name="Heipieper H.J."/>
            <person name="Eberlein C."/>
        </authorList>
    </citation>
    <scope>NUCLEOTIDE SEQUENCE [LARGE SCALE GENOMIC DNA]</scope>
    <source>
        <strain evidence="1 2">TDA1</strain>
    </source>
</reference>
<sequence>MTLIRNFAHWFKRASASTTLRDARPRNNDLPKPEIEGLTRYDEVDLLALGTDPLRTYINYPGIKAGDQIFPRWVGAAPSGESFDYVDPFRVPSGVDPTVGVLYTIGNDEVQSAAGGWAFYSYQLHEARPEMESMRRFCYVGVRPRPSAETLSVALAAPSHDLVVAWRALGASMALVIPPYQAMQPGDRVAITLTGKNNRGDPITWTKNLNVEVPGRHLQAAVDSTWVRRLDGEYFDAEYVIDFKDGRSAVSPVQRFRVDSTITLPDRLPAPSVDGHVPGAPLDPTRFRDGLTIRIPPYLDQGMAVSDRLLLYWLSSDNVYQVLRVDPSSIDSGALVFTLEPRWLMSSQGQAATLGYQFAREGSSLASELLTVQVLRSRELPAPIVLNAVAEKDGGLLAAYLVTSGALVDVPDDVDIPDDEHIEVHWEGHAERGREIVTQPINSNKPRRFRVSAGSIAANMERNENAVAKRFKVFYRLVRDDGSYVESEHFMLRILPIEPTEYPQLQCPVARGSDLYLGDVPSGASCTLAPWVFIAEKQWVTVWVTGVFRAEVEEVIWDAEVTPQQVRNGLELLIPRNLLEQQMLNESLTVHAHVSFDDKHHYFEMRSLRLTLRGGRSSTR</sequence>